<evidence type="ECO:0000313" key="2">
    <source>
        <dbReference type="EMBL" id="TVM16425.1"/>
    </source>
</evidence>
<gene>
    <name evidence="2" type="ORF">DPQ33_12465</name>
</gene>
<organism evidence="2 3">
    <name type="scientific">Oceanidesulfovibrio indonesiensis</name>
    <dbReference type="NCBI Taxonomy" id="54767"/>
    <lineage>
        <taxon>Bacteria</taxon>
        <taxon>Pseudomonadati</taxon>
        <taxon>Thermodesulfobacteriota</taxon>
        <taxon>Desulfovibrionia</taxon>
        <taxon>Desulfovibrionales</taxon>
        <taxon>Desulfovibrionaceae</taxon>
        <taxon>Oceanidesulfovibrio</taxon>
    </lineage>
</organism>
<dbReference type="RefSeq" id="WP_144303548.1">
    <property type="nucleotide sequence ID" value="NZ_QMIE01000011.1"/>
</dbReference>
<name>A0A7M3MD62_9BACT</name>
<evidence type="ECO:0000313" key="3">
    <source>
        <dbReference type="Proteomes" id="UP000448292"/>
    </source>
</evidence>
<comment type="caution">
    <text evidence="2">The sequence shown here is derived from an EMBL/GenBank/DDBJ whole genome shotgun (WGS) entry which is preliminary data.</text>
</comment>
<keyword evidence="3" id="KW-1185">Reference proteome</keyword>
<dbReference type="Proteomes" id="UP000448292">
    <property type="component" value="Unassembled WGS sequence"/>
</dbReference>
<feature type="transmembrane region" description="Helical" evidence="1">
    <location>
        <begin position="99"/>
        <end position="121"/>
    </location>
</feature>
<protein>
    <submittedName>
        <fullName evidence="2">Uncharacterized protein</fullName>
    </submittedName>
</protein>
<keyword evidence="1" id="KW-0472">Membrane</keyword>
<reference evidence="2 3" key="1">
    <citation type="submission" date="2018-06" db="EMBL/GenBank/DDBJ databases">
        <title>Complete genome of Desulfovibrio indonesiensis P37SLT.</title>
        <authorList>
            <person name="Crispim J.S."/>
            <person name="Vidigal P.M.P."/>
            <person name="Silva L.C.F."/>
            <person name="Laguardia C.N."/>
            <person name="Araujo L.C."/>
            <person name="Dias R.S."/>
            <person name="Sousa M.P."/>
            <person name="Paula S.O."/>
            <person name="Silva C."/>
        </authorList>
    </citation>
    <scope>NUCLEOTIDE SEQUENCE [LARGE SCALE GENOMIC DNA]</scope>
    <source>
        <strain evidence="2 3">P37SLT</strain>
    </source>
</reference>
<dbReference type="EMBL" id="QMIE01000011">
    <property type="protein sequence ID" value="TVM16425.1"/>
    <property type="molecule type" value="Genomic_DNA"/>
</dbReference>
<accession>A0A7M3MD62</accession>
<sequence>MDTQAIYQFLDPFLVWAFRLPGDATLGFALGLVWIALVATAIGELCIAGAYFINRKHFRSMRSEMVSNHNLSIQALLAKDKDTYKACNGLANEAFGKTFFSNIALFAASLWPAFFALGWLGFRFNGVEFSLPLLGIVTTNFFFVPTYIATRILFSRVKKRLPVFKQAHALLKDEDPNEEKLVNYLDYMKDRDDSEKRGENTAAA</sequence>
<proteinExistence type="predicted"/>
<dbReference type="OrthoDB" id="1806539at2"/>
<evidence type="ECO:0000256" key="1">
    <source>
        <dbReference type="SAM" id="Phobius"/>
    </source>
</evidence>
<keyword evidence="1" id="KW-0812">Transmembrane</keyword>
<keyword evidence="1" id="KW-1133">Transmembrane helix</keyword>
<dbReference type="AlphaFoldDB" id="A0A7M3MD62"/>
<feature type="transmembrane region" description="Helical" evidence="1">
    <location>
        <begin position="28"/>
        <end position="53"/>
    </location>
</feature>
<feature type="transmembrane region" description="Helical" evidence="1">
    <location>
        <begin position="133"/>
        <end position="154"/>
    </location>
</feature>